<reference evidence="2 3" key="1">
    <citation type="submission" date="2014-04" db="EMBL/GenBank/DDBJ databases">
        <authorList>
            <person name="Bishop-Lilly K.A."/>
            <person name="Broomall S.M."/>
            <person name="Chain P.S."/>
            <person name="Chertkov O."/>
            <person name="Coyne S.R."/>
            <person name="Daligault H.E."/>
            <person name="Davenport K.W."/>
            <person name="Erkkila T."/>
            <person name="Frey K.G."/>
            <person name="Gibbons H.S."/>
            <person name="Gu W."/>
            <person name="Jaissle J."/>
            <person name="Johnson S.L."/>
            <person name="Koroleva G.I."/>
            <person name="Ladner J.T."/>
            <person name="Lo C.-C."/>
            <person name="Minogue T.D."/>
            <person name="Munk C."/>
            <person name="Palacios G.F."/>
            <person name="Redden C.L."/>
            <person name="Rosenzweig C.N."/>
            <person name="Scholz M.B."/>
            <person name="Teshima H."/>
            <person name="Xu Y."/>
        </authorList>
    </citation>
    <scope>NUCLEOTIDE SEQUENCE [LARGE SCALE GENOMIC DNA]</scope>
    <source>
        <strain evidence="2 3">BHP</strain>
    </source>
</reference>
<keyword evidence="1" id="KW-0472">Membrane</keyword>
<dbReference type="EMBL" id="JMQC01000011">
    <property type="protein sequence ID" value="KFM95084.1"/>
    <property type="molecule type" value="Genomic_DNA"/>
</dbReference>
<feature type="transmembrane region" description="Helical" evidence="1">
    <location>
        <begin position="86"/>
        <end position="109"/>
    </location>
</feature>
<accession>A0A090Y9H8</accession>
<sequence length="368" mass="40908">MVFKLNHIRRSKDHDSQGTLKDRVEKRNFLLSNWYRWITYITAVWSISYGFMGAYGALGGAGFPFGENDPRGFMMGSFSPNIQSDVGGITIACIGWLGSIVALATIRIWGEIIPRAILLIFAWIMCITLVFVIPDVRVLQNFAYSFMLYFQLIDWPVINQLLCMVGGFLWGATALTYQRRSRGACVICGRKKETQDKSIAGNKVGKYATYIAIVMALPYAIVRLTWAAGIPLGMSNTAATTISNQSLAERMIEAVLGGLPICGAILTLGLIQKWGERFPHWFYYLGGKRVPIWFAVIPATCASVLLILAGLKISPIIISKISDGSINTGNWGELGPSLFWLPWGIALGLATISYCQRRRGQCKYCRRF</sequence>
<feature type="transmembrane region" description="Helical" evidence="1">
    <location>
        <begin position="292"/>
        <end position="318"/>
    </location>
</feature>
<feature type="transmembrane region" description="Helical" evidence="1">
    <location>
        <begin position="37"/>
        <end position="66"/>
    </location>
</feature>
<gene>
    <name evidence="2" type="ORF">DJ93_5878</name>
</gene>
<dbReference type="Proteomes" id="UP000029389">
    <property type="component" value="Unassembled WGS sequence"/>
</dbReference>
<feature type="transmembrane region" description="Helical" evidence="1">
    <location>
        <begin position="251"/>
        <end position="271"/>
    </location>
</feature>
<protein>
    <submittedName>
        <fullName evidence="2">Putative membrane protein</fullName>
    </submittedName>
</protein>
<proteinExistence type="predicted"/>
<comment type="caution">
    <text evidence="2">The sequence shown here is derived from an EMBL/GenBank/DDBJ whole genome shotgun (WGS) entry which is preliminary data.</text>
</comment>
<evidence type="ECO:0000313" key="2">
    <source>
        <dbReference type="EMBL" id="KFM95084.1"/>
    </source>
</evidence>
<keyword evidence="1" id="KW-0812">Transmembrane</keyword>
<feature type="transmembrane region" description="Helical" evidence="1">
    <location>
        <begin position="116"/>
        <end position="133"/>
    </location>
</feature>
<feature type="transmembrane region" description="Helical" evidence="1">
    <location>
        <begin position="153"/>
        <end position="172"/>
    </location>
</feature>
<dbReference type="AlphaFoldDB" id="A0A090Y9H8"/>
<evidence type="ECO:0000313" key="3">
    <source>
        <dbReference type="Proteomes" id="UP000029389"/>
    </source>
</evidence>
<dbReference type="RefSeq" id="WP_042985095.1">
    <property type="nucleotide sequence ID" value="NZ_JMQC01000011.1"/>
</dbReference>
<keyword evidence="1" id="KW-1133">Transmembrane helix</keyword>
<organism evidence="2 3">
    <name type="scientific">Bacillus clarus</name>
    <dbReference type="NCBI Taxonomy" id="2338372"/>
    <lineage>
        <taxon>Bacteria</taxon>
        <taxon>Bacillati</taxon>
        <taxon>Bacillota</taxon>
        <taxon>Bacilli</taxon>
        <taxon>Bacillales</taxon>
        <taxon>Bacillaceae</taxon>
        <taxon>Bacillus</taxon>
        <taxon>Bacillus cereus group</taxon>
    </lineage>
</organism>
<dbReference type="PATRIC" id="fig|1405.8.peg.6071"/>
<evidence type="ECO:0000256" key="1">
    <source>
        <dbReference type="SAM" id="Phobius"/>
    </source>
</evidence>
<feature type="transmembrane region" description="Helical" evidence="1">
    <location>
        <begin position="207"/>
        <end position="231"/>
    </location>
</feature>
<name>A0A090Y9H8_9BACI</name>
<feature type="transmembrane region" description="Helical" evidence="1">
    <location>
        <begin position="338"/>
        <end position="356"/>
    </location>
</feature>